<reference evidence="14 15" key="1">
    <citation type="journal article" date="2014" name="Genome Announc.">
        <title>Draft Genome Sequence of Cytophaga fermentans JCM 21142T, a Facultative Anaerobe Isolated from Marine Mud.</title>
        <authorList>
            <person name="Starns D."/>
            <person name="Oshima K."/>
            <person name="Suda W."/>
            <person name="Iino T."/>
            <person name="Yuki M."/>
            <person name="Inoue J."/>
            <person name="Kitamura K."/>
            <person name="Iida T."/>
            <person name="Darby A."/>
            <person name="Hattori M."/>
            <person name="Ohkuma M."/>
        </authorList>
    </citation>
    <scope>NUCLEOTIDE SEQUENCE [LARGE SCALE GENOMIC DNA]</scope>
    <source>
        <strain evidence="14 15">JCM 21142</strain>
    </source>
</reference>
<evidence type="ECO:0000256" key="7">
    <source>
        <dbReference type="ARBA" id="ARBA00023136"/>
    </source>
</evidence>
<evidence type="ECO:0000256" key="5">
    <source>
        <dbReference type="ARBA" id="ARBA00022729"/>
    </source>
</evidence>
<evidence type="ECO:0000313" key="14">
    <source>
        <dbReference type="EMBL" id="GAF04018.1"/>
    </source>
</evidence>
<evidence type="ECO:0000256" key="4">
    <source>
        <dbReference type="ARBA" id="ARBA00022692"/>
    </source>
</evidence>
<protein>
    <submittedName>
        <fullName evidence="14">Colicin I receptor</fullName>
    </submittedName>
</protein>
<dbReference type="PANTHER" id="PTHR30069">
    <property type="entry name" value="TONB-DEPENDENT OUTER MEMBRANE RECEPTOR"/>
    <property type="match status" value="1"/>
</dbReference>
<evidence type="ECO:0000259" key="12">
    <source>
        <dbReference type="Pfam" id="PF00593"/>
    </source>
</evidence>
<gene>
    <name evidence="14" type="ORF">JCM21142_72711</name>
</gene>
<dbReference type="Gene3D" id="2.40.170.20">
    <property type="entry name" value="TonB-dependent receptor, beta-barrel domain"/>
    <property type="match status" value="1"/>
</dbReference>
<evidence type="ECO:0000256" key="3">
    <source>
        <dbReference type="ARBA" id="ARBA00022452"/>
    </source>
</evidence>
<dbReference type="Pfam" id="PF00593">
    <property type="entry name" value="TonB_dep_Rec_b-barrel"/>
    <property type="match status" value="1"/>
</dbReference>
<keyword evidence="9 10" id="KW-0998">Cell outer membrane</keyword>
<keyword evidence="7 10" id="KW-0472">Membrane</keyword>
<dbReference type="RefSeq" id="WP_081736067.1">
    <property type="nucleotide sequence ID" value="NZ_BAMD01000035.1"/>
</dbReference>
<comment type="caution">
    <text evidence="14">The sequence shown here is derived from an EMBL/GenBank/DDBJ whole genome shotgun (WGS) entry which is preliminary data.</text>
</comment>
<dbReference type="EMBL" id="BAMD01000035">
    <property type="protein sequence ID" value="GAF04018.1"/>
    <property type="molecule type" value="Genomic_DNA"/>
</dbReference>
<name>W7Y8J5_9BACT</name>
<dbReference type="eggNOG" id="COG4771">
    <property type="taxonomic scope" value="Bacteria"/>
</dbReference>
<keyword evidence="8 14" id="KW-0675">Receptor</keyword>
<dbReference type="InterPro" id="IPR036942">
    <property type="entry name" value="Beta-barrel_TonB_sf"/>
</dbReference>
<dbReference type="InterPro" id="IPR039426">
    <property type="entry name" value="TonB-dep_rcpt-like"/>
</dbReference>
<dbReference type="GO" id="GO:0015344">
    <property type="term" value="F:siderophore uptake transmembrane transporter activity"/>
    <property type="evidence" value="ECO:0007669"/>
    <property type="project" value="TreeGrafter"/>
</dbReference>
<dbReference type="PANTHER" id="PTHR30069:SF29">
    <property type="entry name" value="HEMOGLOBIN AND HEMOGLOBIN-HAPTOGLOBIN-BINDING PROTEIN 1-RELATED"/>
    <property type="match status" value="1"/>
</dbReference>
<feature type="domain" description="TonB-dependent receptor plug" evidence="13">
    <location>
        <begin position="118"/>
        <end position="212"/>
    </location>
</feature>
<evidence type="ECO:0000313" key="15">
    <source>
        <dbReference type="Proteomes" id="UP000019402"/>
    </source>
</evidence>
<keyword evidence="5" id="KW-0732">Signal</keyword>
<dbReference type="InterPro" id="IPR037066">
    <property type="entry name" value="Plug_dom_sf"/>
</dbReference>
<dbReference type="Proteomes" id="UP000019402">
    <property type="component" value="Unassembled WGS sequence"/>
</dbReference>
<comment type="subcellular location">
    <subcellularLocation>
        <location evidence="1 10">Cell outer membrane</location>
        <topology evidence="1 10">Multi-pass membrane protein</topology>
    </subcellularLocation>
</comment>
<dbReference type="GO" id="GO:0044718">
    <property type="term" value="P:siderophore transmembrane transport"/>
    <property type="evidence" value="ECO:0007669"/>
    <property type="project" value="TreeGrafter"/>
</dbReference>
<accession>W7Y8J5</accession>
<keyword evidence="2 10" id="KW-0813">Transport</keyword>
<comment type="similarity">
    <text evidence="10 11">Belongs to the TonB-dependent receptor family.</text>
</comment>
<keyword evidence="6 11" id="KW-0798">TonB box</keyword>
<keyword evidence="4 10" id="KW-0812">Transmembrane</keyword>
<evidence type="ECO:0000256" key="6">
    <source>
        <dbReference type="ARBA" id="ARBA00023077"/>
    </source>
</evidence>
<dbReference type="InterPro" id="IPR000531">
    <property type="entry name" value="Beta-barrel_TonB"/>
</dbReference>
<evidence type="ECO:0000256" key="9">
    <source>
        <dbReference type="ARBA" id="ARBA00023237"/>
    </source>
</evidence>
<keyword evidence="3 10" id="KW-1134">Transmembrane beta strand</keyword>
<sequence length="750" mass="84976">MNRHLLFTYLCLSCIPMLAQKQVNGIVVNDRGHTVFASVYTPSGLWTNCDSLGYFSFEVPSNENTIYIQSLGYHTDTLSLANNTNQITVRLRKNTYRITPIDIITDRKIESKSTVSAFTTLQKEIIQLNPQNINEVLQTKPGFTNKTSYQAPITLRGLSGKRILILRNGNRRFSSYTAGVMSHTINVYDLERIEVEKGASSVVHGASAMAGIINLIDKSPFSQNGYDAKCTVGYGTINNEKTLLTCGGWSNGKLGIKASVRYRDADNFLYPNGKVAENSFYSDKELWFTAAYQSDRLQQLTFTADLHDGGPWGKPLGFNGTNYMRVQTHKEKTNNYSLKYKQPQAGIWNDIELNAYYSNESREFIKNYYTAAAYMLSYTETTYFSDYYYGTLLKGNIKVSPAYRITTGGEFSQFHISTPTDAVDYIEAFEFNNRVSDNARSFTSGIFMEHSWQYKPNIKILWGIRYNYGSLYEGDAYSLEQIEERNSSKSALTGNIASQFRLNNKTKLKLNLARSFRMPATSELYSDNYTSNGILYSNSELQPEFCHSIDIAYTLTTKLFTMEISPFFWYMNNMISKEEVTGMPGTNYTYVNIGKTRLFGGEVSGVLNLNHIIKNTDHLNLSVGLAYLNGTDLSHSNSVLDDGTPLDYTPPLNMKSEIAYSCTIKNKARLKLALRSIFYSEQQRLGESKYTTPSYLILGSTLRLQLPHIITKPTLNISAHNLSNKEYYSYLSYLPGEGRAIRFFLTFHLN</sequence>
<feature type="domain" description="TonB-dependent receptor-like beta-barrel" evidence="12">
    <location>
        <begin position="301"/>
        <end position="722"/>
    </location>
</feature>
<evidence type="ECO:0000256" key="2">
    <source>
        <dbReference type="ARBA" id="ARBA00022448"/>
    </source>
</evidence>
<evidence type="ECO:0000256" key="10">
    <source>
        <dbReference type="PROSITE-ProRule" id="PRU01360"/>
    </source>
</evidence>
<evidence type="ECO:0000256" key="1">
    <source>
        <dbReference type="ARBA" id="ARBA00004571"/>
    </source>
</evidence>
<proteinExistence type="inferred from homology"/>
<dbReference type="Pfam" id="PF07715">
    <property type="entry name" value="Plug"/>
    <property type="match status" value="1"/>
</dbReference>
<evidence type="ECO:0000256" key="8">
    <source>
        <dbReference type="ARBA" id="ARBA00023170"/>
    </source>
</evidence>
<dbReference type="SUPFAM" id="SSF56935">
    <property type="entry name" value="Porins"/>
    <property type="match status" value="1"/>
</dbReference>
<dbReference type="OrthoDB" id="9760333at2"/>
<dbReference type="Gene3D" id="2.170.130.10">
    <property type="entry name" value="TonB-dependent receptor, plug domain"/>
    <property type="match status" value="1"/>
</dbReference>
<dbReference type="InterPro" id="IPR012910">
    <property type="entry name" value="Plug_dom"/>
</dbReference>
<keyword evidence="15" id="KW-1185">Reference proteome</keyword>
<organism evidence="14 15">
    <name type="scientific">Saccharicrinis fermentans DSM 9555 = JCM 21142</name>
    <dbReference type="NCBI Taxonomy" id="869213"/>
    <lineage>
        <taxon>Bacteria</taxon>
        <taxon>Pseudomonadati</taxon>
        <taxon>Bacteroidota</taxon>
        <taxon>Bacteroidia</taxon>
        <taxon>Marinilabiliales</taxon>
        <taxon>Marinilabiliaceae</taxon>
        <taxon>Saccharicrinis</taxon>
    </lineage>
</organism>
<dbReference type="STRING" id="869213.GCA_000517085_04358"/>
<evidence type="ECO:0000256" key="11">
    <source>
        <dbReference type="RuleBase" id="RU003357"/>
    </source>
</evidence>
<dbReference type="AlphaFoldDB" id="W7Y8J5"/>
<dbReference type="GO" id="GO:0009279">
    <property type="term" value="C:cell outer membrane"/>
    <property type="evidence" value="ECO:0007669"/>
    <property type="project" value="UniProtKB-SubCell"/>
</dbReference>
<evidence type="ECO:0000259" key="13">
    <source>
        <dbReference type="Pfam" id="PF07715"/>
    </source>
</evidence>
<dbReference type="PROSITE" id="PS52016">
    <property type="entry name" value="TONB_DEPENDENT_REC_3"/>
    <property type="match status" value="1"/>
</dbReference>